<name>A0AAD4G6U2_BOLED</name>
<evidence type="ECO:0000313" key="2">
    <source>
        <dbReference type="EMBL" id="KAF8420272.1"/>
    </source>
</evidence>
<reference evidence="2" key="2">
    <citation type="journal article" date="2020" name="Nat. Commun.">
        <title>Large-scale genome sequencing of mycorrhizal fungi provides insights into the early evolution of symbiotic traits.</title>
        <authorList>
            <person name="Miyauchi S."/>
            <person name="Kiss E."/>
            <person name="Kuo A."/>
            <person name="Drula E."/>
            <person name="Kohler A."/>
            <person name="Sanchez-Garcia M."/>
            <person name="Morin E."/>
            <person name="Andreopoulos B."/>
            <person name="Barry K.W."/>
            <person name="Bonito G."/>
            <person name="Buee M."/>
            <person name="Carver A."/>
            <person name="Chen C."/>
            <person name="Cichocki N."/>
            <person name="Clum A."/>
            <person name="Culley D."/>
            <person name="Crous P.W."/>
            <person name="Fauchery L."/>
            <person name="Girlanda M."/>
            <person name="Hayes R.D."/>
            <person name="Keri Z."/>
            <person name="LaButti K."/>
            <person name="Lipzen A."/>
            <person name="Lombard V."/>
            <person name="Magnuson J."/>
            <person name="Maillard F."/>
            <person name="Murat C."/>
            <person name="Nolan M."/>
            <person name="Ohm R.A."/>
            <person name="Pangilinan J."/>
            <person name="Pereira M.F."/>
            <person name="Perotto S."/>
            <person name="Peter M."/>
            <person name="Pfister S."/>
            <person name="Riley R."/>
            <person name="Sitrit Y."/>
            <person name="Stielow J.B."/>
            <person name="Szollosi G."/>
            <person name="Zifcakova L."/>
            <person name="Stursova M."/>
            <person name="Spatafora J.W."/>
            <person name="Tedersoo L."/>
            <person name="Vaario L.M."/>
            <person name="Yamada A."/>
            <person name="Yan M."/>
            <person name="Wang P."/>
            <person name="Xu J."/>
            <person name="Bruns T."/>
            <person name="Baldrian P."/>
            <person name="Vilgalys R."/>
            <person name="Dunand C."/>
            <person name="Henrissat B."/>
            <person name="Grigoriev I.V."/>
            <person name="Hibbett D."/>
            <person name="Nagy L.G."/>
            <person name="Martin F.M."/>
        </authorList>
    </citation>
    <scope>NUCLEOTIDE SEQUENCE</scope>
    <source>
        <strain evidence="2">BED1</strain>
    </source>
</reference>
<sequence>MPVVTAPPVPTLLDSPVTTVKVNGQTIYRKTYKGTDFDVPKEDSEGPFYVITKGYRIGIIDNWGVASDAVTGVSGAVFCKVDTMEAALAKMLRAIDSKAAKVLEKK</sequence>
<dbReference type="EMBL" id="WHUW01000160">
    <property type="protein sequence ID" value="KAF8420272.1"/>
    <property type="molecule type" value="Genomic_DNA"/>
</dbReference>
<keyword evidence="3" id="KW-1185">Reference proteome</keyword>
<reference evidence="2" key="1">
    <citation type="submission" date="2019-10" db="EMBL/GenBank/DDBJ databases">
        <authorList>
            <consortium name="DOE Joint Genome Institute"/>
            <person name="Kuo A."/>
            <person name="Miyauchi S."/>
            <person name="Kiss E."/>
            <person name="Drula E."/>
            <person name="Kohler A."/>
            <person name="Sanchez-Garcia M."/>
            <person name="Andreopoulos B."/>
            <person name="Barry K.W."/>
            <person name="Bonito G."/>
            <person name="Buee M."/>
            <person name="Carver A."/>
            <person name="Chen C."/>
            <person name="Cichocki N."/>
            <person name="Clum A."/>
            <person name="Culley D."/>
            <person name="Crous P.W."/>
            <person name="Fauchery L."/>
            <person name="Girlanda M."/>
            <person name="Hayes R."/>
            <person name="Keri Z."/>
            <person name="LaButti K."/>
            <person name="Lipzen A."/>
            <person name="Lombard V."/>
            <person name="Magnuson J."/>
            <person name="Maillard F."/>
            <person name="Morin E."/>
            <person name="Murat C."/>
            <person name="Nolan M."/>
            <person name="Ohm R."/>
            <person name="Pangilinan J."/>
            <person name="Pereira M."/>
            <person name="Perotto S."/>
            <person name="Peter M."/>
            <person name="Riley R."/>
            <person name="Sitrit Y."/>
            <person name="Stielow B."/>
            <person name="Szollosi G."/>
            <person name="Zifcakova L."/>
            <person name="Stursova M."/>
            <person name="Spatafora J.W."/>
            <person name="Tedersoo L."/>
            <person name="Vaario L.-M."/>
            <person name="Yamada A."/>
            <person name="Yan M."/>
            <person name="Wang P."/>
            <person name="Xu J."/>
            <person name="Bruns T."/>
            <person name="Baldrian P."/>
            <person name="Vilgalys R."/>
            <person name="Henrissat B."/>
            <person name="Grigoriev I.V."/>
            <person name="Hibbett D."/>
            <person name="Nagy L.G."/>
            <person name="Martin F.M."/>
        </authorList>
    </citation>
    <scope>NUCLEOTIDE SEQUENCE</scope>
    <source>
        <strain evidence="2">BED1</strain>
    </source>
</reference>
<dbReference type="SUPFAM" id="SSF55658">
    <property type="entry name" value="L9 N-domain-like"/>
    <property type="match status" value="1"/>
</dbReference>
<dbReference type="InterPro" id="IPR037056">
    <property type="entry name" value="RNase_H1_N_sf"/>
</dbReference>
<accession>A0AAD4G6U2</accession>
<proteinExistence type="predicted"/>
<dbReference type="InterPro" id="IPR011320">
    <property type="entry name" value="RNase_H1_N"/>
</dbReference>
<organism evidence="2 3">
    <name type="scientific">Boletus edulis BED1</name>
    <dbReference type="NCBI Taxonomy" id="1328754"/>
    <lineage>
        <taxon>Eukaryota</taxon>
        <taxon>Fungi</taxon>
        <taxon>Dikarya</taxon>
        <taxon>Basidiomycota</taxon>
        <taxon>Agaricomycotina</taxon>
        <taxon>Agaricomycetes</taxon>
        <taxon>Agaricomycetidae</taxon>
        <taxon>Boletales</taxon>
        <taxon>Boletineae</taxon>
        <taxon>Boletaceae</taxon>
        <taxon>Boletoideae</taxon>
        <taxon>Boletus</taxon>
    </lineage>
</organism>
<protein>
    <recommendedName>
        <fullName evidence="1">Ribonuclease H1 N-terminal domain-containing protein</fullName>
    </recommendedName>
</protein>
<dbReference type="AlphaFoldDB" id="A0AAD4G6U2"/>
<dbReference type="Gene3D" id="3.40.970.10">
    <property type="entry name" value="Ribonuclease H1, N-terminal domain"/>
    <property type="match status" value="1"/>
</dbReference>
<dbReference type="Pfam" id="PF01693">
    <property type="entry name" value="Cauli_VI"/>
    <property type="match status" value="1"/>
</dbReference>
<feature type="domain" description="Ribonuclease H1 N-terminal" evidence="1">
    <location>
        <begin position="47"/>
        <end position="88"/>
    </location>
</feature>
<dbReference type="InterPro" id="IPR009027">
    <property type="entry name" value="Ribosomal_bL9/RNase_H1_N"/>
</dbReference>
<dbReference type="Proteomes" id="UP001194468">
    <property type="component" value="Unassembled WGS sequence"/>
</dbReference>
<gene>
    <name evidence="2" type="ORF">L210DRAFT_3510520</name>
</gene>
<evidence type="ECO:0000313" key="3">
    <source>
        <dbReference type="Proteomes" id="UP001194468"/>
    </source>
</evidence>
<comment type="caution">
    <text evidence="2">The sequence shown here is derived from an EMBL/GenBank/DDBJ whole genome shotgun (WGS) entry which is preliminary data.</text>
</comment>
<evidence type="ECO:0000259" key="1">
    <source>
        <dbReference type="Pfam" id="PF01693"/>
    </source>
</evidence>